<dbReference type="EMBL" id="SNZR01000011">
    <property type="protein sequence ID" value="TDR94164.1"/>
    <property type="molecule type" value="Genomic_DNA"/>
</dbReference>
<sequence length="60" mass="6424">MSSRRGFASLSPERRAALARKGGLAVRAENRAFSRDRDLAKAAGRNGGLASRKTPAKEPE</sequence>
<evidence type="ECO:0000313" key="2">
    <source>
        <dbReference type="EMBL" id="TDR94164.1"/>
    </source>
</evidence>
<reference evidence="2 3" key="1">
    <citation type="submission" date="2019-03" db="EMBL/GenBank/DDBJ databases">
        <title>Genomic Encyclopedia of Type Strains, Phase IV (KMG-IV): sequencing the most valuable type-strain genomes for metagenomic binning, comparative biology and taxonomic classification.</title>
        <authorList>
            <person name="Goeker M."/>
        </authorList>
    </citation>
    <scope>NUCLEOTIDE SEQUENCE [LARGE SCALE GENOMIC DNA]</scope>
    <source>
        <strain evidence="2 3">DSM 25903</strain>
    </source>
</reference>
<protein>
    <submittedName>
        <fullName evidence="2">Stress-induced acidophilic repeat protein</fullName>
    </submittedName>
</protein>
<dbReference type="Proteomes" id="UP000295122">
    <property type="component" value="Unassembled WGS sequence"/>
</dbReference>
<name>A0A4R7C6F3_9HYPH</name>
<keyword evidence="3" id="KW-1185">Reference proteome</keyword>
<evidence type="ECO:0000313" key="3">
    <source>
        <dbReference type="Proteomes" id="UP000295122"/>
    </source>
</evidence>
<evidence type="ECO:0000256" key="1">
    <source>
        <dbReference type="SAM" id="MobiDB-lite"/>
    </source>
</evidence>
<comment type="caution">
    <text evidence="2">The sequence shown here is derived from an EMBL/GenBank/DDBJ whole genome shotgun (WGS) entry which is preliminary data.</text>
</comment>
<gene>
    <name evidence="2" type="ORF">EV668_1441</name>
</gene>
<accession>A0A4R7C6F3</accession>
<feature type="region of interest" description="Disordered" evidence="1">
    <location>
        <begin position="35"/>
        <end position="60"/>
    </location>
</feature>
<dbReference type="RefSeq" id="WP_133769084.1">
    <property type="nucleotide sequence ID" value="NZ_SNZR01000011.1"/>
</dbReference>
<organism evidence="2 3">
    <name type="scientific">Enterovirga rhinocerotis</name>
    <dbReference type="NCBI Taxonomy" id="1339210"/>
    <lineage>
        <taxon>Bacteria</taxon>
        <taxon>Pseudomonadati</taxon>
        <taxon>Pseudomonadota</taxon>
        <taxon>Alphaproteobacteria</taxon>
        <taxon>Hyphomicrobiales</taxon>
        <taxon>Methylobacteriaceae</taxon>
        <taxon>Enterovirga</taxon>
    </lineage>
</organism>
<proteinExistence type="predicted"/>
<dbReference type="OrthoDB" id="9814245at2"/>
<dbReference type="AlphaFoldDB" id="A0A4R7C6F3"/>